<dbReference type="AlphaFoldDB" id="A0A485KBR1"/>
<keyword evidence="2" id="KW-1015">Disulfide bond</keyword>
<evidence type="ECO:0000256" key="1">
    <source>
        <dbReference type="ARBA" id="ARBA00022737"/>
    </source>
</evidence>
<dbReference type="Pfam" id="PF14295">
    <property type="entry name" value="PAN_4"/>
    <property type="match status" value="2"/>
</dbReference>
<feature type="region of interest" description="Disordered" evidence="3">
    <location>
        <begin position="102"/>
        <end position="126"/>
    </location>
</feature>
<dbReference type="SMART" id="SM00223">
    <property type="entry name" value="APPLE"/>
    <property type="match status" value="1"/>
</dbReference>
<gene>
    <name evidence="6" type="primary">Aste57867_4665</name>
    <name evidence="5" type="ORF">As57867_004652</name>
    <name evidence="6" type="ORF">ASTE57867_4665</name>
</gene>
<dbReference type="InterPro" id="IPR003609">
    <property type="entry name" value="Pan_app"/>
</dbReference>
<feature type="domain" description="Apple" evidence="4">
    <location>
        <begin position="117"/>
        <end position="184"/>
    </location>
</feature>
<evidence type="ECO:0000256" key="3">
    <source>
        <dbReference type="SAM" id="MobiDB-lite"/>
    </source>
</evidence>
<dbReference type="OrthoDB" id="328076at2759"/>
<organism evidence="6 7">
    <name type="scientific">Aphanomyces stellatus</name>
    <dbReference type="NCBI Taxonomy" id="120398"/>
    <lineage>
        <taxon>Eukaryota</taxon>
        <taxon>Sar</taxon>
        <taxon>Stramenopiles</taxon>
        <taxon>Oomycota</taxon>
        <taxon>Saprolegniomycetes</taxon>
        <taxon>Saprolegniales</taxon>
        <taxon>Verrucalvaceae</taxon>
        <taxon>Aphanomyces</taxon>
    </lineage>
</organism>
<evidence type="ECO:0000259" key="4">
    <source>
        <dbReference type="SMART" id="SM00223"/>
    </source>
</evidence>
<sequence length="241" mass="26464">MSMICITSMHQPTWLQFDPLHYFDPPSITFSSQYFKPNAICNKQSRAIDALYVVCFFVQCCAACSEKRECSVAVWSSKQGRCYLKSGKNKGVYLDGAKAFVPSRSGSSSWSSPKKQCGRQEPDADNTGNDFANGYAATVGDCCNMCRNDSRCVVAVFDSNQLKCYLKNAKGGYGFLQGATPSTCNKSPQRIIELQPSSMCLFHMCVISVWHINPFPSHCNTNQGITDSGFVAEALPMSLPG</sequence>
<evidence type="ECO:0000256" key="2">
    <source>
        <dbReference type="ARBA" id="ARBA00023157"/>
    </source>
</evidence>
<evidence type="ECO:0000313" key="6">
    <source>
        <dbReference type="EMBL" id="VFT81768.1"/>
    </source>
</evidence>
<reference evidence="5" key="2">
    <citation type="submission" date="2019-06" db="EMBL/GenBank/DDBJ databases">
        <title>Genomics analysis of Aphanomyces spp. identifies a new class of oomycete effector associated with host adaptation.</title>
        <authorList>
            <person name="Gaulin E."/>
        </authorList>
    </citation>
    <scope>NUCLEOTIDE SEQUENCE</scope>
    <source>
        <strain evidence="5">CBS 578.67</strain>
    </source>
</reference>
<keyword evidence="7" id="KW-1185">Reference proteome</keyword>
<dbReference type="GO" id="GO:0005576">
    <property type="term" value="C:extracellular region"/>
    <property type="evidence" value="ECO:0007669"/>
    <property type="project" value="InterPro"/>
</dbReference>
<dbReference type="Proteomes" id="UP000332933">
    <property type="component" value="Unassembled WGS sequence"/>
</dbReference>
<feature type="compositionally biased region" description="Low complexity" evidence="3">
    <location>
        <begin position="103"/>
        <end position="112"/>
    </location>
</feature>
<accession>A0A485KBR1</accession>
<dbReference type="Gene3D" id="3.50.4.10">
    <property type="entry name" value="Hepatocyte Growth Factor"/>
    <property type="match status" value="2"/>
</dbReference>
<evidence type="ECO:0000313" key="7">
    <source>
        <dbReference type="Proteomes" id="UP000332933"/>
    </source>
</evidence>
<dbReference type="InterPro" id="IPR000177">
    <property type="entry name" value="Apple"/>
</dbReference>
<dbReference type="EMBL" id="CAADRA010001186">
    <property type="protein sequence ID" value="VFT81768.1"/>
    <property type="molecule type" value="Genomic_DNA"/>
</dbReference>
<dbReference type="GO" id="GO:0006508">
    <property type="term" value="P:proteolysis"/>
    <property type="evidence" value="ECO:0007669"/>
    <property type="project" value="InterPro"/>
</dbReference>
<evidence type="ECO:0000313" key="5">
    <source>
        <dbReference type="EMBL" id="KAF0712799.1"/>
    </source>
</evidence>
<proteinExistence type="predicted"/>
<keyword evidence="1" id="KW-0677">Repeat</keyword>
<protein>
    <submittedName>
        <fullName evidence="6">Aste57867_4665 protein</fullName>
    </submittedName>
</protein>
<name>A0A485KBR1_9STRA</name>
<reference evidence="6 7" key="1">
    <citation type="submission" date="2019-03" db="EMBL/GenBank/DDBJ databases">
        <authorList>
            <person name="Gaulin E."/>
            <person name="Dumas B."/>
        </authorList>
    </citation>
    <scope>NUCLEOTIDE SEQUENCE [LARGE SCALE GENOMIC DNA]</scope>
    <source>
        <strain evidence="6">CBS 568.67</strain>
    </source>
</reference>
<dbReference type="EMBL" id="VJMH01001186">
    <property type="protein sequence ID" value="KAF0712799.1"/>
    <property type="molecule type" value="Genomic_DNA"/>
</dbReference>